<keyword evidence="5" id="KW-0326">Glycosidase</keyword>
<evidence type="ECO:0000256" key="2">
    <source>
        <dbReference type="ARBA" id="ARBA00005336"/>
    </source>
</evidence>
<reference evidence="7 8" key="1">
    <citation type="submission" date="2015-11" db="EMBL/GenBank/DDBJ databases">
        <title>Genomic analysis of 38 Legionella species identifies large and diverse effector repertoires.</title>
        <authorList>
            <person name="Burstein D."/>
            <person name="Amaro F."/>
            <person name="Zusman T."/>
            <person name="Lifshitz Z."/>
            <person name="Cohen O."/>
            <person name="Gilbert J.A."/>
            <person name="Pupko T."/>
            <person name="Shuman H.A."/>
            <person name="Segal G."/>
        </authorList>
    </citation>
    <scope>NUCLEOTIDE SEQUENCE [LARGE SCALE GENOMIC DNA]</scope>
    <source>
        <strain evidence="7 8">WA-270A-C2</strain>
    </source>
</reference>
<comment type="similarity">
    <text evidence="2">Belongs to the glycosyl hydrolase 3 family.</text>
</comment>
<dbReference type="EMBL" id="LNYT01000007">
    <property type="protein sequence ID" value="KTD48899.1"/>
    <property type="molecule type" value="Genomic_DNA"/>
</dbReference>
<evidence type="ECO:0000313" key="7">
    <source>
        <dbReference type="EMBL" id="KTD48899.1"/>
    </source>
</evidence>
<dbReference type="OrthoDB" id="9786661at2"/>
<dbReference type="PATRIC" id="fig|458.5.peg.1292"/>
<dbReference type="PANTHER" id="PTHR30480">
    <property type="entry name" value="BETA-HEXOSAMINIDASE-RELATED"/>
    <property type="match status" value="1"/>
</dbReference>
<keyword evidence="8" id="KW-1185">Reference proteome</keyword>
<gene>
    <name evidence="7" type="ORF">Lrub_1250</name>
</gene>
<evidence type="ECO:0000256" key="1">
    <source>
        <dbReference type="ARBA" id="ARBA00001231"/>
    </source>
</evidence>
<evidence type="ECO:0000256" key="3">
    <source>
        <dbReference type="ARBA" id="ARBA00012663"/>
    </source>
</evidence>
<dbReference type="InterPro" id="IPR036962">
    <property type="entry name" value="Glyco_hydro_3_N_sf"/>
</dbReference>
<dbReference type="SUPFAM" id="SSF51445">
    <property type="entry name" value="(Trans)glycosidases"/>
    <property type="match status" value="1"/>
</dbReference>
<dbReference type="STRING" id="458.Lrub_1250"/>
<dbReference type="InterPro" id="IPR017853">
    <property type="entry name" value="GH"/>
</dbReference>
<protein>
    <recommendedName>
        <fullName evidence="3">beta-N-acetylhexosaminidase</fullName>
        <ecNumber evidence="3">3.2.1.52</ecNumber>
    </recommendedName>
</protein>
<keyword evidence="4 7" id="KW-0378">Hydrolase</keyword>
<dbReference type="GO" id="GO:0004563">
    <property type="term" value="F:beta-N-acetylhexosaminidase activity"/>
    <property type="evidence" value="ECO:0007669"/>
    <property type="project" value="UniProtKB-EC"/>
</dbReference>
<dbReference type="EC" id="3.2.1.52" evidence="3"/>
<comment type="caution">
    <text evidence="7">The sequence shown here is derived from an EMBL/GenBank/DDBJ whole genome shotgun (WGS) entry which is preliminary data.</text>
</comment>
<dbReference type="Proteomes" id="UP000054608">
    <property type="component" value="Unassembled WGS sequence"/>
</dbReference>
<proteinExistence type="inferred from homology"/>
<evidence type="ECO:0000256" key="5">
    <source>
        <dbReference type="ARBA" id="ARBA00023295"/>
    </source>
</evidence>
<dbReference type="GO" id="GO:0009254">
    <property type="term" value="P:peptidoglycan turnover"/>
    <property type="evidence" value="ECO:0007669"/>
    <property type="project" value="TreeGrafter"/>
</dbReference>
<evidence type="ECO:0000256" key="4">
    <source>
        <dbReference type="ARBA" id="ARBA00022801"/>
    </source>
</evidence>
<organism evidence="7 8">
    <name type="scientific">Legionella rubrilucens</name>
    <dbReference type="NCBI Taxonomy" id="458"/>
    <lineage>
        <taxon>Bacteria</taxon>
        <taxon>Pseudomonadati</taxon>
        <taxon>Pseudomonadota</taxon>
        <taxon>Gammaproteobacteria</taxon>
        <taxon>Legionellales</taxon>
        <taxon>Legionellaceae</taxon>
        <taxon>Legionella</taxon>
    </lineage>
</organism>
<dbReference type="InterPro" id="IPR050226">
    <property type="entry name" value="NagZ_Beta-hexosaminidase"/>
</dbReference>
<comment type="catalytic activity">
    <reaction evidence="1">
        <text>Hydrolysis of terminal non-reducing N-acetyl-D-hexosamine residues in N-acetyl-beta-D-hexosaminides.</text>
        <dbReference type="EC" id="3.2.1.52"/>
    </reaction>
</comment>
<dbReference type="GO" id="GO:0005975">
    <property type="term" value="P:carbohydrate metabolic process"/>
    <property type="evidence" value="ECO:0007669"/>
    <property type="project" value="InterPro"/>
</dbReference>
<sequence length="372" mass="40437">MLTLRQQIAQMLIMGFDGTEINDQNPVKNWLEKEGLGGVLLFDYDLAAQCPGKNIRDASQVKALIQQLHDCALSSEAGSEFPLFVAVDYEGGAVDRLRHLAGIPTSLSPKQYASLSPEQQQNEAQKMADTLTSLGFNLNFAPLLDLNLNERQGIIGKLARSYGTDATQVAAIARQFVAVLAKQGITCCYKHFPGHGSALGDTHEGFVDVTETFIKDELQPYAELLRHNALPVMVMTAHVINRQLDPEGVPATLSRPILTGLLRETIGFDGVIISDDLQMHAISQHYSLADSLRLTINAGADMVIFANQLGRVSATEVIDVIEGLVHSGLVAASRIQQACERIKTLKQWQGASTQARAIRKSAVPESSLPERG</sequence>
<dbReference type="AlphaFoldDB" id="A0A0W0XXC7"/>
<feature type="domain" description="Glycoside hydrolase family 3 N-terminal" evidence="6">
    <location>
        <begin position="3"/>
        <end position="345"/>
    </location>
</feature>
<dbReference type="Gene3D" id="3.20.20.300">
    <property type="entry name" value="Glycoside hydrolase, family 3, N-terminal domain"/>
    <property type="match status" value="1"/>
</dbReference>
<dbReference type="PANTHER" id="PTHR30480:SF13">
    <property type="entry name" value="BETA-HEXOSAMINIDASE"/>
    <property type="match status" value="1"/>
</dbReference>
<dbReference type="Pfam" id="PF00933">
    <property type="entry name" value="Glyco_hydro_3"/>
    <property type="match status" value="1"/>
</dbReference>
<dbReference type="RefSeq" id="WP_058531327.1">
    <property type="nucleotide sequence ID" value="NZ_CAAAIN010000001.1"/>
</dbReference>
<evidence type="ECO:0000313" key="8">
    <source>
        <dbReference type="Proteomes" id="UP000054608"/>
    </source>
</evidence>
<dbReference type="InterPro" id="IPR001764">
    <property type="entry name" value="Glyco_hydro_3_N"/>
</dbReference>
<name>A0A0W0XXC7_9GAMM</name>
<evidence type="ECO:0000259" key="6">
    <source>
        <dbReference type="Pfam" id="PF00933"/>
    </source>
</evidence>
<accession>A0A0W0XXC7</accession>